<evidence type="ECO:0000256" key="2">
    <source>
        <dbReference type="ARBA" id="ARBA00023143"/>
    </source>
</evidence>
<dbReference type="AlphaFoldDB" id="A0A9X1T6V0"/>
<gene>
    <name evidence="6" type="ORF">LRX75_08710</name>
</gene>
<name>A0A9X1T6V0_9HYPH</name>
<dbReference type="EMBL" id="JAJOZR010000005">
    <property type="protein sequence ID" value="MCD7109123.1"/>
    <property type="molecule type" value="Genomic_DNA"/>
</dbReference>
<keyword evidence="3" id="KW-0964">Secreted</keyword>
<dbReference type="InterPro" id="IPR001029">
    <property type="entry name" value="Flagellin_N"/>
</dbReference>
<dbReference type="Gene3D" id="1.20.1330.10">
    <property type="entry name" value="f41 fragment of flagellin, N-terminal domain"/>
    <property type="match status" value="2"/>
</dbReference>
<feature type="domain" description="Flagellin C-terminal" evidence="5">
    <location>
        <begin position="502"/>
        <end position="585"/>
    </location>
</feature>
<sequence>MTSLLTNTSAMAALQTLRGIASRSAEAQQQISSGMRVETAADNAAYWSIATTMRSDNKAMTAVTDVINLGSAQIDTAYNGITAVSDILSEFTSRLIAAKEPGVDPAKIQKELSQLQQQVVSVANAASFSGVNWLKTDVADINDTDLNRVSLVNALHRSENGLSLGTTDFHLSEVSLFNKDGGGILQADTRKLKTLGGVRVHDTFMDNDGVVRTFPDNAVSGENGRFGFTFTGPLTFGASDKIEFDVTVDADNPADLDPPYHPGKTTHVTIDRAFVDTWLPGQNGVIVDYKQYASVLDRALSAANAGAYANLTLDGRGGTVPNHVNVGTSESSGLNGSSIEITNLTGSAAGLSNRATDYGSRGSQMVLSFEPFKVYPDGDNKDGVRIDFDFSVNGAPATHHSFDRTYVNALLGKDTGEIQTADEMVTLLHALVGSSWPNVIIEATSPGTISVRSDKDVDRLSGSRTGIGFNSIGVSIEPLAEQNFLDIDIVANPDWLDRYIGYIEVVSAEVIDAGAVLGALDKRMVMQRDFTQTLMSNLDKGVGRLVDAEMNEASTRVKALQTQQQLAIQSLQIANSNSQNILQLFQ</sequence>
<dbReference type="GO" id="GO:0009288">
    <property type="term" value="C:bacterial-type flagellum"/>
    <property type="evidence" value="ECO:0007669"/>
    <property type="project" value="UniProtKB-SubCell"/>
</dbReference>
<proteinExistence type="inferred from homology"/>
<dbReference type="PANTHER" id="PTHR42792:SF2">
    <property type="entry name" value="FLAGELLIN"/>
    <property type="match status" value="1"/>
</dbReference>
<comment type="function">
    <text evidence="3">Flagellin is the subunit protein which polymerizes to form the filaments of bacterial flagella.</text>
</comment>
<reference evidence="6" key="1">
    <citation type="submission" date="2021-12" db="EMBL/GenBank/DDBJ databases">
        <authorList>
            <person name="Li Y."/>
        </authorList>
    </citation>
    <scope>NUCLEOTIDE SEQUENCE</scope>
    <source>
        <strain evidence="6">DKSPLA3</strain>
    </source>
</reference>
<evidence type="ECO:0000259" key="5">
    <source>
        <dbReference type="Pfam" id="PF00700"/>
    </source>
</evidence>
<comment type="subcellular location">
    <subcellularLocation>
        <location evidence="3">Secreted</location>
    </subcellularLocation>
    <subcellularLocation>
        <location evidence="3">Bacterial flagellum</location>
    </subcellularLocation>
</comment>
<keyword evidence="2 3" id="KW-0975">Bacterial flagellum</keyword>
<dbReference type="PRINTS" id="PR00207">
    <property type="entry name" value="FLAGELLIN"/>
</dbReference>
<dbReference type="Proteomes" id="UP001139089">
    <property type="component" value="Unassembled WGS sequence"/>
</dbReference>
<evidence type="ECO:0000256" key="3">
    <source>
        <dbReference type="RuleBase" id="RU362073"/>
    </source>
</evidence>
<evidence type="ECO:0000259" key="4">
    <source>
        <dbReference type="Pfam" id="PF00669"/>
    </source>
</evidence>
<dbReference type="RefSeq" id="WP_231813520.1">
    <property type="nucleotide sequence ID" value="NZ_JAJOZR010000005.1"/>
</dbReference>
<evidence type="ECO:0000313" key="6">
    <source>
        <dbReference type="EMBL" id="MCD7109123.1"/>
    </source>
</evidence>
<feature type="domain" description="Flagellin N-terminal" evidence="4">
    <location>
        <begin position="6"/>
        <end position="135"/>
    </location>
</feature>
<comment type="similarity">
    <text evidence="1 3">Belongs to the bacterial flagellin family.</text>
</comment>
<dbReference type="SUPFAM" id="SSF64518">
    <property type="entry name" value="Phase 1 flagellin"/>
    <property type="match status" value="1"/>
</dbReference>
<dbReference type="InterPro" id="IPR046358">
    <property type="entry name" value="Flagellin_C"/>
</dbReference>
<keyword evidence="6" id="KW-0969">Cilium</keyword>
<keyword evidence="6" id="KW-0966">Cell projection</keyword>
<dbReference type="Pfam" id="PF00700">
    <property type="entry name" value="Flagellin_C"/>
    <property type="match status" value="1"/>
</dbReference>
<evidence type="ECO:0000256" key="1">
    <source>
        <dbReference type="ARBA" id="ARBA00005709"/>
    </source>
</evidence>
<dbReference type="InterPro" id="IPR001492">
    <property type="entry name" value="Flagellin"/>
</dbReference>
<dbReference type="GO" id="GO:0005198">
    <property type="term" value="F:structural molecule activity"/>
    <property type="evidence" value="ECO:0007669"/>
    <property type="project" value="UniProtKB-UniRule"/>
</dbReference>
<dbReference type="PANTHER" id="PTHR42792">
    <property type="entry name" value="FLAGELLIN"/>
    <property type="match status" value="1"/>
</dbReference>
<dbReference type="Pfam" id="PF00669">
    <property type="entry name" value="Flagellin_N"/>
    <property type="match status" value="1"/>
</dbReference>
<protein>
    <recommendedName>
        <fullName evidence="3">Flagellin</fullName>
    </recommendedName>
</protein>
<evidence type="ECO:0000313" key="7">
    <source>
        <dbReference type="Proteomes" id="UP001139089"/>
    </source>
</evidence>
<keyword evidence="7" id="KW-1185">Reference proteome</keyword>
<comment type="caution">
    <text evidence="6">The sequence shown here is derived from an EMBL/GenBank/DDBJ whole genome shotgun (WGS) entry which is preliminary data.</text>
</comment>
<dbReference type="GO" id="GO:0005576">
    <property type="term" value="C:extracellular region"/>
    <property type="evidence" value="ECO:0007669"/>
    <property type="project" value="UniProtKB-SubCell"/>
</dbReference>
<accession>A0A9X1T6V0</accession>
<keyword evidence="6" id="KW-0282">Flagellum</keyword>
<organism evidence="6 7">
    <name type="scientific">Rhizobium quercicola</name>
    <dbReference type="NCBI Taxonomy" id="2901226"/>
    <lineage>
        <taxon>Bacteria</taxon>
        <taxon>Pseudomonadati</taxon>
        <taxon>Pseudomonadota</taxon>
        <taxon>Alphaproteobacteria</taxon>
        <taxon>Hyphomicrobiales</taxon>
        <taxon>Rhizobiaceae</taxon>
        <taxon>Rhizobium/Agrobacterium group</taxon>
        <taxon>Rhizobium</taxon>
    </lineage>
</organism>